<evidence type="ECO:0000313" key="6">
    <source>
        <dbReference type="EMBL" id="WNK19571.1"/>
    </source>
</evidence>
<dbReference type="PANTHER" id="PTHR43439">
    <property type="entry name" value="PHENYLACETATE-COENZYME A LIGASE"/>
    <property type="match status" value="1"/>
</dbReference>
<dbReference type="EMBL" id="CP119391">
    <property type="protein sequence ID" value="WNK19571.1"/>
    <property type="molecule type" value="Genomic_DNA"/>
</dbReference>
<dbReference type="InterPro" id="IPR045851">
    <property type="entry name" value="AMP-bd_C_sf"/>
</dbReference>
<keyword evidence="3" id="KW-0547">Nucleotide-binding</keyword>
<dbReference type="InterPro" id="IPR051414">
    <property type="entry name" value="Adenylate-forming_Reductase"/>
</dbReference>
<accession>A0ABY9YXR4</accession>
<evidence type="ECO:0000256" key="2">
    <source>
        <dbReference type="ARBA" id="ARBA00022553"/>
    </source>
</evidence>
<protein>
    <recommendedName>
        <fullName evidence="3">Phenylacetate-coenzyme A ligase</fullName>
        <ecNumber evidence="3">6.2.1.30</ecNumber>
    </recommendedName>
    <alternativeName>
        <fullName evidence="3">Phenylacetyl-CoA ligase</fullName>
    </alternativeName>
</protein>
<dbReference type="InterPro" id="IPR042099">
    <property type="entry name" value="ANL_N_sf"/>
</dbReference>
<dbReference type="EC" id="6.2.1.30" evidence="3"/>
<organism evidence="6 7">
    <name type="scientific">Halomonas piscis</name>
    <dbReference type="NCBI Taxonomy" id="3031727"/>
    <lineage>
        <taxon>Bacteria</taxon>
        <taxon>Pseudomonadati</taxon>
        <taxon>Pseudomonadota</taxon>
        <taxon>Gammaproteobacteria</taxon>
        <taxon>Oceanospirillales</taxon>
        <taxon>Halomonadaceae</taxon>
        <taxon>Halomonas</taxon>
    </lineage>
</organism>
<keyword evidence="2" id="KW-0597">Phosphoprotein</keyword>
<dbReference type="InterPro" id="IPR028154">
    <property type="entry name" value="AMP-dep_Lig_C"/>
</dbReference>
<feature type="domain" description="AMP-dependent ligase C-terminal" evidence="5">
    <location>
        <begin position="333"/>
        <end position="429"/>
    </location>
</feature>
<evidence type="ECO:0000256" key="1">
    <source>
        <dbReference type="ARBA" id="ARBA00022450"/>
    </source>
</evidence>
<dbReference type="RefSeq" id="WP_311882921.1">
    <property type="nucleotide sequence ID" value="NZ_CP119391.1"/>
</dbReference>
<comment type="pathway">
    <text evidence="3">Aromatic compound metabolism; phenylacetate degradation.</text>
</comment>
<dbReference type="Gene3D" id="3.40.50.12780">
    <property type="entry name" value="N-terminal domain of ligase-like"/>
    <property type="match status" value="1"/>
</dbReference>
<sequence length="438" mass="48876">MFEISDFNGEKNSNHILEEYYVNCISNALKRIHFGGSAYQSKLLDFDVSYQNVTSLNDIESLPFTTKADFQDNYPYGLFAVPTSEVIRIHSSSGTKSKPKIVGYTKNDIRNWGALVLRCLMMHGLSKEDIVLNSFGYGVFTGGLGLQLGVEASGATLIPASTGKTAKQIDLLRDLGATVLLSTPSFAMHLSDESEKLNFDIAKSPLRLGFMGAEPWPDNMKSQIEKRLGIKAVNIYGLSEIMGPGVGIEDPDDSNSLILWGDHFYVEIVNEKGELVPDGCYGELVITSFLKEAIPLIRYRTGDITRIIKRNGLYGVWVERIASRSDDMLIVKGVNIFPSQVGAVLCNYSDLSPYYLLEIERRGFSDNVILNVELARGKHNLERSHVYNVSENLKKYLKDELGIYIDVKMYNPGVLERFTSKRQTVNDKRENAGSGYIV</sequence>
<name>A0ABY9YXR4_9GAMM</name>
<dbReference type="Proteomes" id="UP001301869">
    <property type="component" value="Chromosome"/>
</dbReference>
<keyword evidence="7" id="KW-1185">Reference proteome</keyword>
<evidence type="ECO:0000256" key="3">
    <source>
        <dbReference type="PIRNR" id="PIRNR006444"/>
    </source>
</evidence>
<dbReference type="CDD" id="cd05913">
    <property type="entry name" value="PaaK"/>
    <property type="match status" value="1"/>
</dbReference>
<keyword evidence="3 6" id="KW-0436">Ligase</keyword>
<evidence type="ECO:0000259" key="4">
    <source>
        <dbReference type="Pfam" id="PF00501"/>
    </source>
</evidence>
<dbReference type="Pfam" id="PF00501">
    <property type="entry name" value="AMP-binding"/>
    <property type="match status" value="1"/>
</dbReference>
<dbReference type="Gene3D" id="3.30.300.30">
    <property type="match status" value="1"/>
</dbReference>
<dbReference type="PIRSF" id="PIRSF006444">
    <property type="entry name" value="PaaK"/>
    <property type="match status" value="1"/>
</dbReference>
<dbReference type="Pfam" id="PF14535">
    <property type="entry name" value="AMP-binding_C_2"/>
    <property type="match status" value="1"/>
</dbReference>
<comment type="similarity">
    <text evidence="3">Belongs to the phenylacetyl-CoA ligase family.</text>
</comment>
<evidence type="ECO:0000259" key="5">
    <source>
        <dbReference type="Pfam" id="PF14535"/>
    </source>
</evidence>
<evidence type="ECO:0000313" key="7">
    <source>
        <dbReference type="Proteomes" id="UP001301869"/>
    </source>
</evidence>
<keyword evidence="1" id="KW-0596">Phosphopantetheine</keyword>
<gene>
    <name evidence="6" type="ORF">P1P91_12085</name>
</gene>
<comment type="catalytic activity">
    <reaction evidence="3">
        <text>2-phenylacetate + ATP + CoA = phenylacetyl-CoA + AMP + diphosphate</text>
        <dbReference type="Rhea" id="RHEA:20956"/>
        <dbReference type="ChEBI" id="CHEBI:18401"/>
        <dbReference type="ChEBI" id="CHEBI:30616"/>
        <dbReference type="ChEBI" id="CHEBI:33019"/>
        <dbReference type="ChEBI" id="CHEBI:57287"/>
        <dbReference type="ChEBI" id="CHEBI:57390"/>
        <dbReference type="ChEBI" id="CHEBI:456215"/>
        <dbReference type="EC" id="6.2.1.30"/>
    </reaction>
</comment>
<reference evidence="6 7" key="1">
    <citation type="submission" date="2023-03" db="EMBL/GenBank/DDBJ databases">
        <title>Halomonas sp. nov., isolated from Korean tranditional fermented seafood 'Jeotgal'.</title>
        <authorList>
            <person name="Kim B."/>
            <person name="Shin N.-R."/>
        </authorList>
    </citation>
    <scope>NUCLEOTIDE SEQUENCE [LARGE SCALE GENOMIC DNA]</scope>
    <source>
        <strain evidence="6 7">SG2L-4</strain>
    </source>
</reference>
<dbReference type="GO" id="GO:0016874">
    <property type="term" value="F:ligase activity"/>
    <property type="evidence" value="ECO:0007669"/>
    <property type="project" value="UniProtKB-KW"/>
</dbReference>
<dbReference type="InterPro" id="IPR000873">
    <property type="entry name" value="AMP-dep_synth/lig_dom"/>
</dbReference>
<proteinExistence type="inferred from homology"/>
<feature type="domain" description="AMP-dependent synthetase/ligase" evidence="4">
    <location>
        <begin position="89"/>
        <end position="287"/>
    </location>
</feature>
<dbReference type="SUPFAM" id="SSF56801">
    <property type="entry name" value="Acetyl-CoA synthetase-like"/>
    <property type="match status" value="1"/>
</dbReference>
<comment type="function">
    <text evidence="3">Catalyzes the activation of phenylacetic acid (PA) to phenylacetyl-CoA (PA-CoA).</text>
</comment>
<dbReference type="PANTHER" id="PTHR43439:SF2">
    <property type="entry name" value="ENZYME, PUTATIVE (JCVI)-RELATED"/>
    <property type="match status" value="1"/>
</dbReference>
<dbReference type="InterPro" id="IPR011880">
    <property type="entry name" value="PA_CoA_ligase"/>
</dbReference>